<dbReference type="GO" id="GO:0004497">
    <property type="term" value="F:monooxygenase activity"/>
    <property type="evidence" value="ECO:0007669"/>
    <property type="project" value="UniProtKB-KW"/>
</dbReference>
<dbReference type="PROSITE" id="PS00086">
    <property type="entry name" value="CYTOCHROME_P450"/>
    <property type="match status" value="1"/>
</dbReference>
<dbReference type="InterPro" id="IPR017972">
    <property type="entry name" value="Cyt_P450_CS"/>
</dbReference>
<keyword evidence="6 7" id="KW-0503">Monooxygenase</keyword>
<evidence type="ECO:0000256" key="1">
    <source>
        <dbReference type="ARBA" id="ARBA00010617"/>
    </source>
</evidence>
<dbReference type="GO" id="GO:0005506">
    <property type="term" value="F:iron ion binding"/>
    <property type="evidence" value="ECO:0007669"/>
    <property type="project" value="InterPro"/>
</dbReference>
<dbReference type="SUPFAM" id="SSF48264">
    <property type="entry name" value="Cytochrome P450"/>
    <property type="match status" value="1"/>
</dbReference>
<keyword evidence="4 7" id="KW-0560">Oxidoreductase</keyword>
<dbReference type="CDD" id="cd20625">
    <property type="entry name" value="CYP164-like"/>
    <property type="match status" value="1"/>
</dbReference>
<dbReference type="SMR" id="D8UYP7"/>
<reference evidence="8" key="1">
    <citation type="submission" date="2009-06" db="EMBL/GenBank/DDBJ databases">
        <title>Comparative analyses of the lactimidomycin gene cluster in Streptomyces amphibiosporus ATCC53964 and the iso-migrastatin, migrastatin, and dorrigocin gene cluster in Streptomyces platensis NRRL18993 unveiling a common pathway for glutarimide-containing polyketide biosynthesis.</title>
        <authorList>
            <person name="Seo J.-W."/>
            <person name="Ju J."/>
            <person name="Zazopoulos E."/>
            <person name="Lim S.-K."/>
            <person name="Jiang H."/>
            <person name="Chen Y."/>
            <person name="Huang Y."/>
            <person name="Rajski S.R."/>
            <person name="Farnet C.M."/>
            <person name="Shen B."/>
        </authorList>
    </citation>
    <scope>NUCLEOTIDE SEQUENCE</scope>
    <source>
        <strain evidence="8">ATCC 53964</strain>
    </source>
</reference>
<dbReference type="PANTHER" id="PTHR46696">
    <property type="entry name" value="P450, PUTATIVE (EUROFUNG)-RELATED"/>
    <property type="match status" value="1"/>
</dbReference>
<protein>
    <submittedName>
        <fullName evidence="8">Hydroxylase</fullName>
    </submittedName>
</protein>
<organism evidence="8">
    <name type="scientific">Streptomyces amphibiosporus</name>
    <dbReference type="NCBI Taxonomy" id="221586"/>
    <lineage>
        <taxon>Bacteria</taxon>
        <taxon>Bacillati</taxon>
        <taxon>Actinomycetota</taxon>
        <taxon>Actinomycetes</taxon>
        <taxon>Kitasatosporales</taxon>
        <taxon>Streptomycetaceae</taxon>
        <taxon>Streptomyces</taxon>
    </lineage>
</organism>
<dbReference type="InterPro" id="IPR036396">
    <property type="entry name" value="Cyt_P450_sf"/>
</dbReference>
<sequence length="418" mass="46190">MRGHAVTTHLTTDIDEIVTDVFQSTEGKKNPYPLYRRLQELGQVHRSEQLGWVATGYEVCSAALRDPRVIKGPEQIQPGRPDPAEHSAEALLRGTMHRLDPPDHTRLRRLVNGAFTPRSVAALEPDIQELIDDLITPAVKKAEAGEPVDMMSGFAFPLSVAVIGRMLGVPASDWHRFHDVVLDLSSMVELGFTGDELPKADAAADELIAYFRKLGAERMRNPADDLTSTLANATEAGDRLTEQELVTMLILLFMAGFETTTHSMGNGMFALLENPEQTQWLRRNMDAMPAAVEELIRYDSPVQFIAGYTKEPVELADGTAVPADEYLFLMIGAANRDPRVFSDPELLRLDRGEAAPMSFGGGIHYCLGAGLARLEIRKIFTSLLTRFSAIELAEPEPERRSGLALRGYARIPMWLTPA</sequence>
<dbReference type="GO" id="GO:0016705">
    <property type="term" value="F:oxidoreductase activity, acting on paired donors, with incorporation or reduction of molecular oxygen"/>
    <property type="evidence" value="ECO:0007669"/>
    <property type="project" value="InterPro"/>
</dbReference>
<keyword evidence="3 7" id="KW-0479">Metal-binding</keyword>
<reference evidence="8" key="2">
    <citation type="submission" date="2009-06" db="EMBL/GenBank/DDBJ databases">
        <title>Genes and proteins for the biosynthesis of lactimidomycin.</title>
        <authorList>
            <person name="Farnet C.M."/>
            <person name="Staffa A."/>
            <person name="Zazopoulos E."/>
            <person name="Yang X."/>
        </authorList>
    </citation>
    <scope>NUCLEOTIDE SEQUENCE</scope>
    <source>
        <strain evidence="8">ATCC 53964</strain>
    </source>
</reference>
<dbReference type="EMBL" id="GQ274954">
    <property type="protein sequence ID" value="ACY01404.1"/>
    <property type="molecule type" value="Genomic_DNA"/>
</dbReference>
<evidence type="ECO:0000256" key="4">
    <source>
        <dbReference type="ARBA" id="ARBA00023002"/>
    </source>
</evidence>
<dbReference type="InterPro" id="IPR002397">
    <property type="entry name" value="Cyt_P450_B"/>
</dbReference>
<dbReference type="PRINTS" id="PR00385">
    <property type="entry name" value="P450"/>
</dbReference>
<dbReference type="Pfam" id="PF00067">
    <property type="entry name" value="p450"/>
    <property type="match status" value="1"/>
</dbReference>
<dbReference type="PRINTS" id="PR00359">
    <property type="entry name" value="BP450"/>
</dbReference>
<comment type="similarity">
    <text evidence="1 7">Belongs to the cytochrome P450 family.</text>
</comment>
<proteinExistence type="inferred from homology"/>
<dbReference type="PANTHER" id="PTHR46696:SF1">
    <property type="entry name" value="CYTOCHROME P450 YJIB-RELATED"/>
    <property type="match status" value="1"/>
</dbReference>
<keyword evidence="5 7" id="KW-0408">Iron</keyword>
<dbReference type="Gene3D" id="1.10.630.10">
    <property type="entry name" value="Cytochrome P450"/>
    <property type="match status" value="1"/>
</dbReference>
<dbReference type="AlphaFoldDB" id="D8UYP7"/>
<dbReference type="GO" id="GO:0020037">
    <property type="term" value="F:heme binding"/>
    <property type="evidence" value="ECO:0007669"/>
    <property type="project" value="InterPro"/>
</dbReference>
<keyword evidence="2 7" id="KW-0349">Heme</keyword>
<evidence type="ECO:0000313" key="8">
    <source>
        <dbReference type="EMBL" id="ACY01404.1"/>
    </source>
</evidence>
<evidence type="ECO:0000256" key="6">
    <source>
        <dbReference type="ARBA" id="ARBA00023033"/>
    </source>
</evidence>
<evidence type="ECO:0000256" key="3">
    <source>
        <dbReference type="ARBA" id="ARBA00022723"/>
    </source>
</evidence>
<dbReference type="InterPro" id="IPR001128">
    <property type="entry name" value="Cyt_P450"/>
</dbReference>
<accession>D8UYP7</accession>
<evidence type="ECO:0000256" key="7">
    <source>
        <dbReference type="RuleBase" id="RU000461"/>
    </source>
</evidence>
<evidence type="ECO:0000256" key="5">
    <source>
        <dbReference type="ARBA" id="ARBA00023004"/>
    </source>
</evidence>
<name>D8UYP7_9ACTN</name>
<dbReference type="FunFam" id="1.10.630.10:FF:000018">
    <property type="entry name" value="Cytochrome P450 monooxygenase"/>
    <property type="match status" value="1"/>
</dbReference>
<evidence type="ECO:0000256" key="2">
    <source>
        <dbReference type="ARBA" id="ARBA00022617"/>
    </source>
</evidence>